<accession>A0A0V0HRF2</accession>
<protein>
    <submittedName>
        <fullName evidence="1">Putative ovule protein</fullName>
    </submittedName>
</protein>
<organism evidence="1">
    <name type="scientific">Solanum chacoense</name>
    <name type="common">Chaco potato</name>
    <dbReference type="NCBI Taxonomy" id="4108"/>
    <lineage>
        <taxon>Eukaryota</taxon>
        <taxon>Viridiplantae</taxon>
        <taxon>Streptophyta</taxon>
        <taxon>Embryophyta</taxon>
        <taxon>Tracheophyta</taxon>
        <taxon>Spermatophyta</taxon>
        <taxon>Magnoliopsida</taxon>
        <taxon>eudicotyledons</taxon>
        <taxon>Gunneridae</taxon>
        <taxon>Pentapetalae</taxon>
        <taxon>asterids</taxon>
        <taxon>lamiids</taxon>
        <taxon>Solanales</taxon>
        <taxon>Solanaceae</taxon>
        <taxon>Solanoideae</taxon>
        <taxon>Solaneae</taxon>
        <taxon>Solanum</taxon>
    </lineage>
</organism>
<sequence length="71" mass="8282">MQKMTHNRVNQKQNQYALISVQEVALWRISFLHLEKARYGSPITQSCCCRSRPCEFPVQSDNHMGKTIFVP</sequence>
<dbReference type="AlphaFoldDB" id="A0A0V0HRF2"/>
<reference evidence="1" key="1">
    <citation type="submission" date="2015-12" db="EMBL/GenBank/DDBJ databases">
        <title>Gene expression during late stages of embryo sac development: a critical building block for successful pollen-pistil interactions.</title>
        <authorList>
            <person name="Liu Y."/>
            <person name="Joly V."/>
            <person name="Sabar M."/>
            <person name="Matton D.P."/>
        </authorList>
    </citation>
    <scope>NUCLEOTIDE SEQUENCE</scope>
</reference>
<name>A0A0V0HRF2_SOLCH</name>
<dbReference type="EMBL" id="GEDG01016559">
    <property type="protein sequence ID" value="JAP22448.1"/>
    <property type="molecule type" value="Transcribed_RNA"/>
</dbReference>
<proteinExistence type="predicted"/>
<evidence type="ECO:0000313" key="1">
    <source>
        <dbReference type="EMBL" id="JAP22448.1"/>
    </source>
</evidence>